<proteinExistence type="predicted"/>
<dbReference type="Gene3D" id="3.90.220.20">
    <property type="entry name" value="DNA methylase specificity domains"/>
    <property type="match status" value="1"/>
</dbReference>
<gene>
    <name evidence="3" type="ORF">NX722_26365</name>
</gene>
<dbReference type="Proteomes" id="UP001209854">
    <property type="component" value="Unassembled WGS sequence"/>
</dbReference>
<dbReference type="Gene3D" id="1.10.287.1120">
    <property type="entry name" value="Bipartite methylase S protein"/>
    <property type="match status" value="1"/>
</dbReference>
<dbReference type="EMBL" id="JAPFCC010000001">
    <property type="protein sequence ID" value="MCW7556089.1"/>
    <property type="molecule type" value="Genomic_DNA"/>
</dbReference>
<evidence type="ECO:0000313" key="4">
    <source>
        <dbReference type="Proteomes" id="UP001209854"/>
    </source>
</evidence>
<organism evidence="3 4">
    <name type="scientific">Endozoicomonas gorgoniicola</name>
    <dbReference type="NCBI Taxonomy" id="1234144"/>
    <lineage>
        <taxon>Bacteria</taxon>
        <taxon>Pseudomonadati</taxon>
        <taxon>Pseudomonadota</taxon>
        <taxon>Gammaproteobacteria</taxon>
        <taxon>Oceanospirillales</taxon>
        <taxon>Endozoicomonadaceae</taxon>
        <taxon>Endozoicomonas</taxon>
    </lineage>
</organism>
<name>A0ABT3N399_9GAMM</name>
<comment type="caution">
    <text evidence="3">The sequence shown here is derived from an EMBL/GenBank/DDBJ whole genome shotgun (WGS) entry which is preliminary data.</text>
</comment>
<evidence type="ECO:0000256" key="2">
    <source>
        <dbReference type="ARBA" id="ARBA00023125"/>
    </source>
</evidence>
<evidence type="ECO:0000256" key="1">
    <source>
        <dbReference type="ARBA" id="ARBA00022747"/>
    </source>
</evidence>
<accession>A0ABT3N399</accession>
<evidence type="ECO:0000313" key="3">
    <source>
        <dbReference type="EMBL" id="MCW7556089.1"/>
    </source>
</evidence>
<keyword evidence="1" id="KW-0680">Restriction system</keyword>
<dbReference type="RefSeq" id="WP_262565803.1">
    <property type="nucleotide sequence ID" value="NZ_JAPFCC010000001.1"/>
</dbReference>
<sequence length="93" mass="10008">MGVETALSAGRYVAYPEYKDSGVEWLGKIPSNWDAKKLKYLCSVQTGTKDTVNAVEDGQYPFFVRSQTVERINSIGADCEAVLTAGDGVGVGK</sequence>
<evidence type="ECO:0008006" key="5">
    <source>
        <dbReference type="Google" id="ProtNLM"/>
    </source>
</evidence>
<keyword evidence="4" id="KW-1185">Reference proteome</keyword>
<protein>
    <recommendedName>
        <fullName evidence="5">Restriction endonuclease subunit S</fullName>
    </recommendedName>
</protein>
<dbReference type="InterPro" id="IPR044946">
    <property type="entry name" value="Restrct_endonuc_typeI_TRD_sf"/>
</dbReference>
<reference evidence="3 4" key="1">
    <citation type="submission" date="2022-10" db="EMBL/GenBank/DDBJ databases">
        <title>High-quality genome sequences of two octocoral-associated bacteria, Endozoicomonas euniceicola EF212 and Endozoicomonas gorgoniicola PS125.</title>
        <authorList>
            <person name="Chiou Y.-J."/>
            <person name="Chen Y.-H."/>
        </authorList>
    </citation>
    <scope>NUCLEOTIDE SEQUENCE [LARGE SCALE GENOMIC DNA]</scope>
    <source>
        <strain evidence="3 4">PS125</strain>
    </source>
</reference>
<dbReference type="SUPFAM" id="SSF116734">
    <property type="entry name" value="DNA methylase specificity domain"/>
    <property type="match status" value="1"/>
</dbReference>
<keyword evidence="2" id="KW-0238">DNA-binding</keyword>